<dbReference type="EMBL" id="CAFAAP010000205">
    <property type="protein sequence ID" value="CAB4812710.1"/>
    <property type="molecule type" value="Genomic_DNA"/>
</dbReference>
<dbReference type="Gene3D" id="3.90.550.10">
    <property type="entry name" value="Spore Coat Polysaccharide Biosynthesis Protein SpsA, Chain A"/>
    <property type="match status" value="1"/>
</dbReference>
<accession>A0A6J6YTA4</accession>
<evidence type="ECO:0000313" key="2">
    <source>
        <dbReference type="EMBL" id="CAB4812710.1"/>
    </source>
</evidence>
<dbReference type="InterPro" id="IPR005835">
    <property type="entry name" value="NTP_transferase_dom"/>
</dbReference>
<protein>
    <submittedName>
        <fullName evidence="2">Unannotated protein</fullName>
    </submittedName>
</protein>
<dbReference type="CDD" id="cd06426">
    <property type="entry name" value="NTP_transferase_like_2"/>
    <property type="match status" value="1"/>
</dbReference>
<organism evidence="2">
    <name type="scientific">freshwater metagenome</name>
    <dbReference type="NCBI Taxonomy" id="449393"/>
    <lineage>
        <taxon>unclassified sequences</taxon>
        <taxon>metagenomes</taxon>
        <taxon>ecological metagenomes</taxon>
    </lineage>
</organism>
<dbReference type="Pfam" id="PF00483">
    <property type="entry name" value="NTP_transferase"/>
    <property type="match status" value="1"/>
</dbReference>
<reference evidence="2" key="1">
    <citation type="submission" date="2020-05" db="EMBL/GenBank/DDBJ databases">
        <authorList>
            <person name="Chiriac C."/>
            <person name="Salcher M."/>
            <person name="Ghai R."/>
            <person name="Kavagutti S V."/>
        </authorList>
    </citation>
    <scope>NUCLEOTIDE SEQUENCE</scope>
</reference>
<name>A0A6J6YTA4_9ZZZZ</name>
<dbReference type="SUPFAM" id="SSF53448">
    <property type="entry name" value="Nucleotide-diphospho-sugar transferases"/>
    <property type="match status" value="1"/>
</dbReference>
<feature type="domain" description="Nucleotidyl transferase" evidence="1">
    <location>
        <begin position="29"/>
        <end position="250"/>
    </location>
</feature>
<dbReference type="InterPro" id="IPR029044">
    <property type="entry name" value="Nucleotide-diphossugar_trans"/>
</dbReference>
<sequence>MPLVDESGKVVDVLTVDDIIGAKQKSNAVVIMAGGLGTRLYPLTQDTPKPMLNVGGKPILETIIQSFIDQGYVNFFVSLNYKAEIISDYFGDGSRLGASIKYLHETTRLGTAGGLSLLPSSIDCPVIVMNGDLLTRISVDSLLDFHERENAVATMVVREDNYQIPFGVVEVNGTQIVSVTEKPTQRHLVNAGIYVISAKGLENIPADTYYDMPTHFTKLASDGHRTAAFPLHEYWVDIGRLDELERAQREWPREVQ</sequence>
<proteinExistence type="predicted"/>
<dbReference type="AlphaFoldDB" id="A0A6J6YTA4"/>
<gene>
    <name evidence="2" type="ORF">UFOPK3026_01220</name>
</gene>
<dbReference type="InterPro" id="IPR050486">
    <property type="entry name" value="Mannose-1P_guanyltransferase"/>
</dbReference>
<dbReference type="PANTHER" id="PTHR22572">
    <property type="entry name" value="SUGAR-1-PHOSPHATE GUANYL TRANSFERASE"/>
    <property type="match status" value="1"/>
</dbReference>
<evidence type="ECO:0000259" key="1">
    <source>
        <dbReference type="Pfam" id="PF00483"/>
    </source>
</evidence>